<proteinExistence type="predicted"/>
<protein>
    <submittedName>
        <fullName evidence="2">DUF4337 domain-containing protein</fullName>
    </submittedName>
</protein>
<sequence>MTTSEKKGEQIIDSPTNKRTQMAGGILIVFFAVLMGIVQLGNSNLGEKMMIVHNKLGSYSNWYQSKSIKQILKESELDYLQTLLGTGLVDDNKTDAVKTKIETTKSMVLKYEAEKTEILVGSANIPMEYWAQDLDGEMGKIIGVKEWWAQADAYEMAAQKFDLGVLFFQISIVLGAVCIIIYDHRRMQQVFIGLMIIFGMLGTAIAGYGYSLIP</sequence>
<evidence type="ECO:0000256" key="1">
    <source>
        <dbReference type="SAM" id="Phobius"/>
    </source>
</evidence>
<accession>A0AAE3JNJ1</accession>
<keyword evidence="1" id="KW-0812">Transmembrane</keyword>
<dbReference type="AlphaFoldDB" id="A0AAE3JNJ1"/>
<feature type="transmembrane region" description="Helical" evidence="1">
    <location>
        <begin position="21"/>
        <end position="40"/>
    </location>
</feature>
<keyword evidence="3" id="KW-1185">Reference proteome</keyword>
<dbReference type="EMBL" id="JAIRBC010000012">
    <property type="protein sequence ID" value="MCG2461010.1"/>
    <property type="molecule type" value="Genomic_DNA"/>
</dbReference>
<evidence type="ECO:0000313" key="3">
    <source>
        <dbReference type="Proteomes" id="UP001200642"/>
    </source>
</evidence>
<dbReference type="InterPro" id="IPR025570">
    <property type="entry name" value="DUF4337"/>
</dbReference>
<feature type="transmembrane region" description="Helical" evidence="1">
    <location>
        <begin position="190"/>
        <end position="213"/>
    </location>
</feature>
<dbReference type="Proteomes" id="UP001200642">
    <property type="component" value="Unassembled WGS sequence"/>
</dbReference>
<evidence type="ECO:0000313" key="2">
    <source>
        <dbReference type="EMBL" id="MCG2461010.1"/>
    </source>
</evidence>
<keyword evidence="1" id="KW-1133">Transmembrane helix</keyword>
<name>A0AAE3JNJ1_9FLAO</name>
<keyword evidence="1" id="KW-0472">Membrane</keyword>
<organism evidence="2 3">
    <name type="scientific">Cerina litoralis</name>
    <dbReference type="NCBI Taxonomy" id="2874477"/>
    <lineage>
        <taxon>Bacteria</taxon>
        <taxon>Pseudomonadati</taxon>
        <taxon>Bacteroidota</taxon>
        <taxon>Flavobacteriia</taxon>
        <taxon>Flavobacteriales</taxon>
        <taxon>Flavobacteriaceae</taxon>
        <taxon>Cerina</taxon>
    </lineage>
</organism>
<reference evidence="2" key="1">
    <citation type="submission" date="2023-02" db="EMBL/GenBank/DDBJ databases">
        <title>Genome of Flavobacteriaceae gen. nov. sp. strain F89.</title>
        <authorList>
            <person name="Wang Y."/>
        </authorList>
    </citation>
    <scope>NUCLEOTIDE SEQUENCE</scope>
    <source>
        <strain evidence="2">F89</strain>
    </source>
</reference>
<feature type="transmembrane region" description="Helical" evidence="1">
    <location>
        <begin position="163"/>
        <end position="183"/>
    </location>
</feature>
<gene>
    <name evidence="2" type="ORF">K8352_09645</name>
</gene>
<dbReference type="RefSeq" id="WP_317902158.1">
    <property type="nucleotide sequence ID" value="NZ_JAIRBC010000012.1"/>
</dbReference>
<comment type="caution">
    <text evidence="2">The sequence shown here is derived from an EMBL/GenBank/DDBJ whole genome shotgun (WGS) entry which is preliminary data.</text>
</comment>
<dbReference type="Pfam" id="PF14235">
    <property type="entry name" value="DUF4337"/>
    <property type="match status" value="1"/>
</dbReference>